<gene>
    <name evidence="2" type="ORF">HII31_11465</name>
</gene>
<dbReference type="OrthoDB" id="2898509at2759"/>
<dbReference type="InterPro" id="IPR036291">
    <property type="entry name" value="NAD(P)-bd_dom_sf"/>
</dbReference>
<dbReference type="Gene3D" id="3.40.50.720">
    <property type="entry name" value="NAD(P)-binding Rossmann-like Domain"/>
    <property type="match status" value="1"/>
</dbReference>
<dbReference type="EMBL" id="JABCIY010000233">
    <property type="protein sequence ID" value="KAF7187210.1"/>
    <property type="molecule type" value="Genomic_DNA"/>
</dbReference>
<dbReference type="AlphaFoldDB" id="A0A8H6VDF4"/>
<dbReference type="GO" id="GO:0016491">
    <property type="term" value="F:oxidoreductase activity"/>
    <property type="evidence" value="ECO:0007669"/>
    <property type="project" value="UniProtKB-KW"/>
</dbReference>
<dbReference type="PANTHER" id="PTHR47534">
    <property type="entry name" value="YALI0E05731P"/>
    <property type="match status" value="1"/>
</dbReference>
<accession>A0A8H6VDF4</accession>
<evidence type="ECO:0000313" key="3">
    <source>
        <dbReference type="Proteomes" id="UP000660729"/>
    </source>
</evidence>
<dbReference type="PANTHER" id="PTHR47534:SF3">
    <property type="entry name" value="ALCOHOL DEHYDROGENASE-LIKE C-TERMINAL DOMAIN-CONTAINING PROTEIN"/>
    <property type="match status" value="1"/>
</dbReference>
<dbReference type="SUPFAM" id="SSF51735">
    <property type="entry name" value="NAD(P)-binding Rossmann-fold domains"/>
    <property type="match status" value="1"/>
</dbReference>
<name>A0A8H6VDF4_9PEZI</name>
<organism evidence="2 3">
    <name type="scientific">Pseudocercospora fuligena</name>
    <dbReference type="NCBI Taxonomy" id="685502"/>
    <lineage>
        <taxon>Eukaryota</taxon>
        <taxon>Fungi</taxon>
        <taxon>Dikarya</taxon>
        <taxon>Ascomycota</taxon>
        <taxon>Pezizomycotina</taxon>
        <taxon>Dothideomycetes</taxon>
        <taxon>Dothideomycetidae</taxon>
        <taxon>Mycosphaerellales</taxon>
        <taxon>Mycosphaerellaceae</taxon>
        <taxon>Pseudocercospora</taxon>
    </lineage>
</organism>
<protein>
    <submittedName>
        <fullName evidence="2">NmrA-like family domain-containing oxidoreductase notO</fullName>
    </submittedName>
</protein>
<evidence type="ECO:0000256" key="1">
    <source>
        <dbReference type="ARBA" id="ARBA00023002"/>
    </source>
</evidence>
<comment type="caution">
    <text evidence="2">The sequence shown here is derived from an EMBL/GenBank/DDBJ whole genome shotgun (WGS) entry which is preliminary data.</text>
</comment>
<dbReference type="Proteomes" id="UP000660729">
    <property type="component" value="Unassembled WGS sequence"/>
</dbReference>
<keyword evidence="1" id="KW-0560">Oxidoreductase</keyword>
<sequence>MVAISEIRSSNSSLHTSHQSLTAVFIGATSGIGKATLQSFAKHIPNPTAIILGRNEAAFAPELSNLNTLNPNGTYTFLESEISLISQIDSITSRIISSLNGKKIDLLYLSQGYISFSGREEISDGLDISFSLRYYGRIRFIQNLLPHLSPSARVISILAGGQEGKIFEEDLDLKRNYSIGNAAGQMASFTTLTFDHLAKENEGMGFVHVFPGLTQTGSLGRSAKGILAMFLRWIVEPVLGVLVAKKPEEVGERMLYYGTTEEFAKGSWALDWDGTPKEVDALKEYRRRGFAEKVAEHNERTFEQALSR</sequence>
<evidence type="ECO:0000313" key="2">
    <source>
        <dbReference type="EMBL" id="KAF7187210.1"/>
    </source>
</evidence>
<proteinExistence type="predicted"/>
<keyword evidence="3" id="KW-1185">Reference proteome</keyword>
<reference evidence="2" key="1">
    <citation type="submission" date="2020-04" db="EMBL/GenBank/DDBJ databases">
        <title>Draft genome resource of the tomato pathogen Pseudocercospora fuligena.</title>
        <authorList>
            <person name="Zaccaron A."/>
        </authorList>
    </citation>
    <scope>NUCLEOTIDE SEQUENCE</scope>
    <source>
        <strain evidence="2">PF001</strain>
    </source>
</reference>
<dbReference type="InterPro" id="IPR052228">
    <property type="entry name" value="Sec_Metab_Biosynth_Oxidored"/>
</dbReference>